<dbReference type="OrthoDB" id="9775268at2"/>
<dbReference type="GO" id="GO:0005886">
    <property type="term" value="C:plasma membrane"/>
    <property type="evidence" value="ECO:0007669"/>
    <property type="project" value="UniProtKB-SubCell"/>
</dbReference>
<feature type="transmembrane region" description="Helical" evidence="6">
    <location>
        <begin position="12"/>
        <end position="38"/>
    </location>
</feature>
<dbReference type="InterPro" id="IPR011701">
    <property type="entry name" value="MFS"/>
</dbReference>
<dbReference type="GO" id="GO:0022857">
    <property type="term" value="F:transmembrane transporter activity"/>
    <property type="evidence" value="ECO:0007669"/>
    <property type="project" value="InterPro"/>
</dbReference>
<feature type="transmembrane region" description="Helical" evidence="6">
    <location>
        <begin position="44"/>
        <end position="63"/>
    </location>
</feature>
<dbReference type="SUPFAM" id="SSF103473">
    <property type="entry name" value="MFS general substrate transporter"/>
    <property type="match status" value="1"/>
</dbReference>
<feature type="transmembrane region" description="Helical" evidence="6">
    <location>
        <begin position="297"/>
        <end position="322"/>
    </location>
</feature>
<dbReference type="RefSeq" id="WP_105958027.1">
    <property type="nucleotide sequence ID" value="NZ_PVNS01000003.1"/>
</dbReference>
<dbReference type="PANTHER" id="PTHR23513:SF6">
    <property type="entry name" value="MAJOR FACILITATOR SUPERFAMILY ASSOCIATED DOMAIN-CONTAINING PROTEIN"/>
    <property type="match status" value="1"/>
</dbReference>
<evidence type="ECO:0000313" key="7">
    <source>
        <dbReference type="EMBL" id="PRO66388.1"/>
    </source>
</evidence>
<name>A0A2P6MJD1_ALKUR</name>
<evidence type="ECO:0000256" key="4">
    <source>
        <dbReference type="ARBA" id="ARBA00022989"/>
    </source>
</evidence>
<gene>
    <name evidence="7" type="ORF">C6I21_03345</name>
</gene>
<evidence type="ECO:0000256" key="6">
    <source>
        <dbReference type="SAM" id="Phobius"/>
    </source>
</evidence>
<evidence type="ECO:0000256" key="3">
    <source>
        <dbReference type="ARBA" id="ARBA00022692"/>
    </source>
</evidence>
<comment type="subcellular location">
    <subcellularLocation>
        <location evidence="1">Cell membrane</location>
        <topology evidence="1">Multi-pass membrane protein</topology>
    </subcellularLocation>
</comment>
<organism evidence="7 8">
    <name type="scientific">Alkalicoccus urumqiensis</name>
    <name type="common">Bacillus urumqiensis</name>
    <dbReference type="NCBI Taxonomy" id="1548213"/>
    <lineage>
        <taxon>Bacteria</taxon>
        <taxon>Bacillati</taxon>
        <taxon>Bacillota</taxon>
        <taxon>Bacilli</taxon>
        <taxon>Bacillales</taxon>
        <taxon>Bacillaceae</taxon>
        <taxon>Alkalicoccus</taxon>
    </lineage>
</organism>
<evidence type="ECO:0008006" key="9">
    <source>
        <dbReference type="Google" id="ProtNLM"/>
    </source>
</evidence>
<dbReference type="EMBL" id="PVNS01000003">
    <property type="protein sequence ID" value="PRO66388.1"/>
    <property type="molecule type" value="Genomic_DNA"/>
</dbReference>
<dbReference type="InterPro" id="IPR036259">
    <property type="entry name" value="MFS_trans_sf"/>
</dbReference>
<keyword evidence="3 6" id="KW-0812">Transmembrane</keyword>
<keyword evidence="4 6" id="KW-1133">Transmembrane helix</keyword>
<feature type="transmembrane region" description="Helical" evidence="6">
    <location>
        <begin position="365"/>
        <end position="384"/>
    </location>
</feature>
<comment type="caution">
    <text evidence="7">The sequence shown here is derived from an EMBL/GenBank/DDBJ whole genome shotgun (WGS) entry which is preliminary data.</text>
</comment>
<dbReference type="PANTHER" id="PTHR23513">
    <property type="entry name" value="INTEGRAL MEMBRANE EFFLUX PROTEIN-RELATED"/>
    <property type="match status" value="1"/>
</dbReference>
<sequence length="400" mass="42347">MSILKREKDYAALFYAALLNGTGHRFSQVAILAAVYLYSESGTAVGLLMACLVVPAVAAAPLAGVLSTRTTIINVLRVIDALRAPIALLPLTATADTIYLYYITTAVLSFGQGVYQPLRFAAIPALVDRKHIRRVNGMEQTMTGLTLIVGSVSAGILAFVFGTGLLFLLHALLLAASSCTLLRCRPVKTAVDPRVTKAKAIPLSFFLRISLMRSLLLIMLLMPLANGVDNVIFNLFALDIFEAGDLGVGIMYGALGTGLMLSTLFAGMMKTHLITLGIVTIALEGAGHLLLSTSSMLAVGALTAVGITFAAGISNICFDTVMMKAFPEDKRGPLFAMLAMIQQASMGLAMIAAGFSAELLTPPQLAAGVGVVYLLFSVLFAGLLRSLSIKRSMRQLREPA</sequence>
<keyword evidence="8" id="KW-1185">Reference proteome</keyword>
<feature type="transmembrane region" description="Helical" evidence="6">
    <location>
        <begin position="205"/>
        <end position="226"/>
    </location>
</feature>
<feature type="transmembrane region" description="Helical" evidence="6">
    <location>
        <begin position="273"/>
        <end position="291"/>
    </location>
</feature>
<feature type="transmembrane region" description="Helical" evidence="6">
    <location>
        <begin position="246"/>
        <end position="266"/>
    </location>
</feature>
<protein>
    <recommendedName>
        <fullName evidence="9">MFS transporter</fullName>
    </recommendedName>
</protein>
<reference evidence="7 8" key="1">
    <citation type="submission" date="2018-03" db="EMBL/GenBank/DDBJ databases">
        <title>Bacillus urumqiensis sp. nov., a moderately haloalkaliphilic bacterium isolated from a salt lake.</title>
        <authorList>
            <person name="Zhao B."/>
            <person name="Liao Z."/>
        </authorList>
    </citation>
    <scope>NUCLEOTIDE SEQUENCE [LARGE SCALE GENOMIC DNA]</scope>
    <source>
        <strain evidence="7 8">BZ-SZ-XJ18</strain>
    </source>
</reference>
<evidence type="ECO:0000256" key="5">
    <source>
        <dbReference type="ARBA" id="ARBA00023136"/>
    </source>
</evidence>
<evidence type="ECO:0000256" key="2">
    <source>
        <dbReference type="ARBA" id="ARBA00022475"/>
    </source>
</evidence>
<proteinExistence type="predicted"/>
<keyword evidence="2" id="KW-1003">Cell membrane</keyword>
<dbReference type="Pfam" id="PF07690">
    <property type="entry name" value="MFS_1"/>
    <property type="match status" value="1"/>
</dbReference>
<accession>A0A2P6MJD1</accession>
<keyword evidence="5 6" id="KW-0472">Membrane</keyword>
<dbReference type="AlphaFoldDB" id="A0A2P6MJD1"/>
<dbReference type="Proteomes" id="UP000243650">
    <property type="component" value="Unassembled WGS sequence"/>
</dbReference>
<dbReference type="Gene3D" id="1.20.1250.20">
    <property type="entry name" value="MFS general substrate transporter like domains"/>
    <property type="match status" value="1"/>
</dbReference>
<feature type="transmembrane region" description="Helical" evidence="6">
    <location>
        <begin position="334"/>
        <end position="353"/>
    </location>
</feature>
<evidence type="ECO:0000313" key="8">
    <source>
        <dbReference type="Proteomes" id="UP000243650"/>
    </source>
</evidence>
<evidence type="ECO:0000256" key="1">
    <source>
        <dbReference type="ARBA" id="ARBA00004651"/>
    </source>
</evidence>